<dbReference type="AlphaFoldDB" id="A0A6H5IPN7"/>
<feature type="compositionally biased region" description="Low complexity" evidence="1">
    <location>
        <begin position="140"/>
        <end position="158"/>
    </location>
</feature>
<feature type="region of interest" description="Disordered" evidence="1">
    <location>
        <begin position="1"/>
        <end position="22"/>
    </location>
</feature>
<name>A0A6H5IPN7_9HYME</name>
<feature type="region of interest" description="Disordered" evidence="1">
    <location>
        <begin position="490"/>
        <end position="512"/>
    </location>
</feature>
<keyword evidence="3" id="KW-1185">Reference proteome</keyword>
<accession>A0A6H5IPN7</accession>
<protein>
    <submittedName>
        <fullName evidence="2">Uncharacterized protein</fullName>
    </submittedName>
</protein>
<reference evidence="2 3" key="1">
    <citation type="submission" date="2020-02" db="EMBL/GenBank/DDBJ databases">
        <authorList>
            <person name="Ferguson B K."/>
        </authorList>
    </citation>
    <scope>NUCLEOTIDE SEQUENCE [LARGE SCALE GENOMIC DNA]</scope>
</reference>
<sequence>MHSHRDRLDGSSLSTTSSNDEDARTSSKRVHLAILSRGRESLHCYYLFAAAAQLVLGVAGARRNKSETCFLYTYMFLQFNVVSGIFDLPFSSFSRLYVQLCLAQGRGSIYNAFKCFENFIKIPGDTFMVVITSDHRRWRGSSNGNGSSSSSSSSASGNATADSDLFKARTPPLLLLPPLPLARLVLHTTTCTTAAIRSCSTAAEDSLVARVQRCVRGAVGVHTQTLYTLLHVLISQVRVRIHARAVRLSRKRRVHVSRAAPCNLIPISRARATSAALEFCNLVSAKREQLVEQHGLSRLRLCVVSVTTSSHCNIINWHTRNNLSRSNSRPRILRQEFRVCTGVMPKRLHERLAEGARVACRSCEQTCLVQEAARGAVVAEARFFGKILSAAKVAAAVMDFFSIIPKLVGKQVQRSLPAKPSIYDASPAANIYIRSDDLYSVRPSLLRRLKKFQMSLDDSFATLISLLERECSNSYRKIIRIRLNTNHSHSQSFDGYTKKKKQKRTEHGRGIRSTVGMKKAQRDKSLLTHVQSVSLMVCESANISFTTRRNICTTAPVQEKNRSARSIVGEQQRQRRHNAGYIEMKVKAI</sequence>
<evidence type="ECO:0000256" key="1">
    <source>
        <dbReference type="SAM" id="MobiDB-lite"/>
    </source>
</evidence>
<proteinExistence type="predicted"/>
<evidence type="ECO:0000313" key="3">
    <source>
        <dbReference type="Proteomes" id="UP000479190"/>
    </source>
</evidence>
<dbReference type="Proteomes" id="UP000479190">
    <property type="component" value="Unassembled WGS sequence"/>
</dbReference>
<feature type="region of interest" description="Disordered" evidence="1">
    <location>
        <begin position="138"/>
        <end position="158"/>
    </location>
</feature>
<dbReference type="EMBL" id="CADCXV010000927">
    <property type="protein sequence ID" value="CAB0038782.1"/>
    <property type="molecule type" value="Genomic_DNA"/>
</dbReference>
<gene>
    <name evidence="2" type="ORF">TBRA_LOCUS10550</name>
</gene>
<evidence type="ECO:0000313" key="2">
    <source>
        <dbReference type="EMBL" id="CAB0038782.1"/>
    </source>
</evidence>
<organism evidence="2 3">
    <name type="scientific">Trichogramma brassicae</name>
    <dbReference type="NCBI Taxonomy" id="86971"/>
    <lineage>
        <taxon>Eukaryota</taxon>
        <taxon>Metazoa</taxon>
        <taxon>Ecdysozoa</taxon>
        <taxon>Arthropoda</taxon>
        <taxon>Hexapoda</taxon>
        <taxon>Insecta</taxon>
        <taxon>Pterygota</taxon>
        <taxon>Neoptera</taxon>
        <taxon>Endopterygota</taxon>
        <taxon>Hymenoptera</taxon>
        <taxon>Apocrita</taxon>
        <taxon>Proctotrupomorpha</taxon>
        <taxon>Chalcidoidea</taxon>
        <taxon>Trichogrammatidae</taxon>
        <taxon>Trichogramma</taxon>
    </lineage>
</organism>